<dbReference type="AlphaFoldDB" id="A0A4Y6PYB2"/>
<dbReference type="Proteomes" id="UP000315995">
    <property type="component" value="Chromosome"/>
</dbReference>
<name>A0A4Y6PYB2_PERCE</name>
<organism evidence="2 3">
    <name type="scientific">Persicimonas caeni</name>
    <dbReference type="NCBI Taxonomy" id="2292766"/>
    <lineage>
        <taxon>Bacteria</taxon>
        <taxon>Deltaproteobacteria</taxon>
        <taxon>Bradymonadales</taxon>
        <taxon>Bradymonadaceae</taxon>
        <taxon>Persicimonas</taxon>
    </lineage>
</organism>
<dbReference type="OrthoDB" id="5493030at2"/>
<evidence type="ECO:0000313" key="3">
    <source>
        <dbReference type="Proteomes" id="UP000315995"/>
    </source>
</evidence>
<feature type="chain" id="PRO_5030106682" evidence="1">
    <location>
        <begin position="25"/>
        <end position="437"/>
    </location>
</feature>
<sequence>MKWTKRLSKACVVALSLWATSAQAQQAEQGAEVDETSSKSGLGDLEQPQIDWKAADPATMPHLDRDDPIICVEDESGQMFRMLCDEADKRCLVAKPHLEIPGAREKVIARMMKTCQRAEPGALTRLQAAGYEMVPALLETRFGHKRDERGRIYQTHFDLRRRLSLGFYDAITIPSDGSNVDHRLSAEIRGVYEAYDDKTRRRDRHEFMHGRVTLDPIEAEGLVYGYDRGRTGDEPVIRFVEFLTPEPDRYDIAIHLGPGFRLGRFQVEEIDERSQLLVDVAQGHINWEFLQNDRQGLEDYLLIRGGIGGGLAAIEGEDDDHIYGYPEVGLEGAWIIDDRGLTQLRMEAAYRHIWDDAENERDRAFADLSLERVVLSVNDQPLTLFAQGGVEYKNGPLAEDGITSFEALVGGRVSFFVPPRPDYERQIRQQTPNQPSE</sequence>
<evidence type="ECO:0000313" key="2">
    <source>
        <dbReference type="EMBL" id="QDG53324.1"/>
    </source>
</evidence>
<evidence type="ECO:0000256" key="1">
    <source>
        <dbReference type="SAM" id="SignalP"/>
    </source>
</evidence>
<proteinExistence type="predicted"/>
<accession>A0A4Y6PYB2</accession>
<dbReference type="RefSeq" id="WP_141199785.1">
    <property type="nucleotide sequence ID" value="NZ_CP041186.1"/>
</dbReference>
<accession>A0A5B8Y970</accession>
<dbReference type="EMBL" id="CP041186">
    <property type="protein sequence ID" value="QDG53324.1"/>
    <property type="molecule type" value="Genomic_DNA"/>
</dbReference>
<keyword evidence="3" id="KW-1185">Reference proteome</keyword>
<keyword evidence="1" id="KW-0732">Signal</keyword>
<reference evidence="2 3" key="1">
    <citation type="submission" date="2019-06" db="EMBL/GenBank/DDBJ databases">
        <title>Persicimonas caeni gen. nov., sp. nov., a predatory bacterium isolated from solar saltern.</title>
        <authorList>
            <person name="Wang S."/>
        </authorList>
    </citation>
    <scope>NUCLEOTIDE SEQUENCE [LARGE SCALE GENOMIC DNA]</scope>
    <source>
        <strain evidence="2 3">YN101</strain>
    </source>
</reference>
<feature type="signal peptide" evidence="1">
    <location>
        <begin position="1"/>
        <end position="24"/>
    </location>
</feature>
<protein>
    <submittedName>
        <fullName evidence="2">Uncharacterized protein</fullName>
    </submittedName>
</protein>
<gene>
    <name evidence="2" type="ORF">FIV42_22025</name>
</gene>